<sequence length="348" mass="40514">MVVAVLASNHLLKEETLNNLFMYAPKELSTDAFLAWFFTELEVNPSIADYRSQVFNALGLTAEGEIPDKIEPQLQSGNVDLLLHFKVNNTPRCILFENKTSSTFHSDQLNRYRERFPNCDKYIYFKIGYVDTWERQNLQGYQLISAHDFYQAISFLAPYHPIIDQYCAFLKDVWISEEEKVFASLASSCPTAFQSAIGQRHLIGELYDQLKNSDLFLKFKKGVNMNGTPWTQLDICRRENYYEGKNETLFWRVDSRAGRTYLRINQYAAISKDRPEIAAHKKQRLQALRKLASDIIAPYDLKPGKLSNKGVRESEVIIFFFDENPYTKIKELLAEFTTKFQSRYYSLE</sequence>
<gene>
    <name evidence="1" type="ORF">BK658_09065</name>
</gene>
<comment type="caution">
    <text evidence="1">The sequence shown here is derived from an EMBL/GenBank/DDBJ whole genome shotgun (WGS) entry which is preliminary data.</text>
</comment>
<dbReference type="Proteomes" id="UP000284684">
    <property type="component" value="Unassembled WGS sequence"/>
</dbReference>
<accession>A0A423GUZ7</accession>
<protein>
    <recommendedName>
        <fullName evidence="3">PD-(D/E)XK nuclease superfamily protein</fullName>
    </recommendedName>
</protein>
<evidence type="ECO:0000313" key="2">
    <source>
        <dbReference type="Proteomes" id="UP000284684"/>
    </source>
</evidence>
<evidence type="ECO:0008006" key="3">
    <source>
        <dbReference type="Google" id="ProtNLM"/>
    </source>
</evidence>
<dbReference type="EMBL" id="MOBI01000009">
    <property type="protein sequence ID" value="RON01303.1"/>
    <property type="molecule type" value="Genomic_DNA"/>
</dbReference>
<dbReference type="AlphaFoldDB" id="A0A423GUZ7"/>
<evidence type="ECO:0000313" key="1">
    <source>
        <dbReference type="EMBL" id="RON01303.1"/>
    </source>
</evidence>
<reference evidence="1 2" key="1">
    <citation type="submission" date="2016-10" db="EMBL/GenBank/DDBJ databases">
        <title>Comparative genome analysis of multiple Pseudomonas spp. focuses on biocontrol and plant growth promoting traits.</title>
        <authorList>
            <person name="Tao X.-Y."/>
            <person name="Taylor C.G."/>
        </authorList>
    </citation>
    <scope>NUCLEOTIDE SEQUENCE [LARGE SCALE GENOMIC DNA]</scope>
    <source>
        <strain evidence="1 2">37D10</strain>
    </source>
</reference>
<name>A0A423GUZ7_9PSED</name>
<proteinExistence type="predicted"/>
<organism evidence="1 2">
    <name type="scientific">Pseudomonas brassicacearum</name>
    <dbReference type="NCBI Taxonomy" id="930166"/>
    <lineage>
        <taxon>Bacteria</taxon>
        <taxon>Pseudomonadati</taxon>
        <taxon>Pseudomonadota</taxon>
        <taxon>Gammaproteobacteria</taxon>
        <taxon>Pseudomonadales</taxon>
        <taxon>Pseudomonadaceae</taxon>
        <taxon>Pseudomonas</taxon>
    </lineage>
</organism>